<dbReference type="Proteomes" id="UP001596116">
    <property type="component" value="Unassembled WGS sequence"/>
</dbReference>
<protein>
    <submittedName>
        <fullName evidence="2">Xylulose 5-phosphate 3-epimerase</fullName>
    </submittedName>
</protein>
<organism evidence="2 3">
    <name type="scientific">Hyphococcus aureus</name>
    <dbReference type="NCBI Taxonomy" id="2666033"/>
    <lineage>
        <taxon>Bacteria</taxon>
        <taxon>Pseudomonadati</taxon>
        <taxon>Pseudomonadota</taxon>
        <taxon>Alphaproteobacteria</taxon>
        <taxon>Parvularculales</taxon>
        <taxon>Parvularculaceae</taxon>
        <taxon>Hyphococcus</taxon>
    </lineage>
</organism>
<dbReference type="Gene3D" id="3.40.50.970">
    <property type="match status" value="2"/>
</dbReference>
<accession>A0ABW1L4D6</accession>
<name>A0ABW1L4D6_9PROT</name>
<dbReference type="InterPro" id="IPR018970">
    <property type="entry name" value="Xul5P/Fru6P_PKetolase_N"/>
</dbReference>
<evidence type="ECO:0000259" key="1">
    <source>
        <dbReference type="Pfam" id="PF09364"/>
    </source>
</evidence>
<dbReference type="Pfam" id="PF09364">
    <property type="entry name" value="XFP_N"/>
    <property type="match status" value="1"/>
</dbReference>
<evidence type="ECO:0000313" key="3">
    <source>
        <dbReference type="Proteomes" id="UP001596116"/>
    </source>
</evidence>
<feature type="domain" description="Xylulose 5-phosphate/Fructose 6-phosphate phosphoketolase N-terminal" evidence="1">
    <location>
        <begin position="48"/>
        <end position="354"/>
    </location>
</feature>
<evidence type="ECO:0000313" key="2">
    <source>
        <dbReference type="EMBL" id="MFC6037597.1"/>
    </source>
</evidence>
<reference evidence="2 3" key="1">
    <citation type="submission" date="2024-09" db="EMBL/GenBank/DDBJ databases">
        <authorList>
            <person name="Zhang Z.-H."/>
        </authorList>
    </citation>
    <scope>NUCLEOTIDE SEQUENCE [LARGE SCALE GENOMIC DNA]</scope>
    <source>
        <strain evidence="2 3">HHTR114</strain>
    </source>
</reference>
<gene>
    <name evidence="2" type="ORF">ACFMB1_18725</name>
</gene>
<dbReference type="Gene3D" id="3.40.50.920">
    <property type="match status" value="1"/>
</dbReference>
<dbReference type="InterPro" id="IPR029061">
    <property type="entry name" value="THDP-binding"/>
</dbReference>
<dbReference type="PANTHER" id="PTHR31273:SF0">
    <property type="entry name" value="PHOSPHOKETOLASE-RELATED"/>
    <property type="match status" value="1"/>
</dbReference>
<dbReference type="RefSeq" id="WP_379881011.1">
    <property type="nucleotide sequence ID" value="NZ_JBHPON010000003.1"/>
</dbReference>
<dbReference type="EMBL" id="JBHPON010000003">
    <property type="protein sequence ID" value="MFC6037597.1"/>
    <property type="molecule type" value="Genomic_DNA"/>
</dbReference>
<dbReference type="PANTHER" id="PTHR31273">
    <property type="entry name" value="PHOSPHOKETOLASE-RELATED"/>
    <property type="match status" value="1"/>
</dbReference>
<sequence length="794" mass="85761">MADADWRAGFGVIAHSDETLARLDALLERAAMGDLAVSENEACEIFAATDRLTNAAMRIVAHMTYAHRVDQSGAPLRPEDFKREPQGHTGGSLNMAIGFAGYLAANALSGHTRAWTLGQGHCVAAIEAINTLTGDLSKSQLGRYDRSEAGQSTLANDFYSYAITPDGQPAIPLGSHVNPHTAGGLSEGGYLGFTSLQYVHMPLRGERLVAFLSDGAFEEQRGADWAPRWWRAEDCGFATPVMVLNGRRIEQRTQIGQEGGLDWLVQHLELSGFNPIIVDGHDPLSYAWGLLEADARLAAIADSAPSYPARLPYVIAPCEKGFGFPGAGANRAHNLPLDGNPANNEKARNEFNEAVRALFVEPHALQQSANTLATHASQSRPLESRNALATRRVTSPTLPPLQEIETRLATARCAMDAIDQEFVAIVKSNPKLRARVANPDELRSNHMPITLETLRHRVNAPEDGAPEAVDGAIITALNEEAVIAAALGNKGGLNLAVSYEAFAMKMLGALRQEIIFARRQKELGRDPGWISIPLIATSHTWENAKNEQSHQDPTLPEALLGEMSDTSRVIFPIDTASAVIALREVYSGHGEIACLVTPKGQTPNRLSHEGAVFGVQTGAVHLAGNPANAHMQLAALGAYQVSEAIAACNRLTSRDVPTCVTAILEPGRLRTPRDPLEAAFVLDDDLLAALFPADIARVLITHTRPEPVAGLLRRLDAGPTRLRTLGYLSRGGTFDVFGMLFANRCTWAHIVESAAALLKLPLSNFLSVEEQDALHGRGDPRLLEFESAQEQRRD</sequence>
<dbReference type="SUPFAM" id="SSF52518">
    <property type="entry name" value="Thiamin diphosphate-binding fold (THDP-binding)"/>
    <property type="match status" value="1"/>
</dbReference>
<dbReference type="InterPro" id="IPR005593">
    <property type="entry name" value="Xul5P/Fru6P_PKetolase"/>
</dbReference>
<dbReference type="InterPro" id="IPR009014">
    <property type="entry name" value="Transketo_C/PFOR_II"/>
</dbReference>
<dbReference type="Pfam" id="PF03894">
    <property type="entry name" value="XFP"/>
    <property type="match status" value="1"/>
</dbReference>
<keyword evidence="3" id="KW-1185">Reference proteome</keyword>
<comment type="caution">
    <text evidence="2">The sequence shown here is derived from an EMBL/GenBank/DDBJ whole genome shotgun (WGS) entry which is preliminary data.</text>
</comment>
<proteinExistence type="predicted"/>